<dbReference type="InterPro" id="IPR016181">
    <property type="entry name" value="Acyl_CoA_acyltransferase"/>
</dbReference>
<dbReference type="EMBL" id="VSIX01000003">
    <property type="protein sequence ID" value="TYB32220.1"/>
    <property type="molecule type" value="Genomic_DNA"/>
</dbReference>
<dbReference type="Proteomes" id="UP000324143">
    <property type="component" value="Unassembled WGS sequence"/>
</dbReference>
<accession>A0A5D0MLA2</accession>
<name>A0A5D0MLA2_9BACT</name>
<proteinExistence type="predicted"/>
<keyword evidence="3" id="KW-1185">Reference proteome</keyword>
<gene>
    <name evidence="2" type="ORF">FXF47_00345</name>
</gene>
<dbReference type="InterPro" id="IPR053144">
    <property type="entry name" value="Acetyltransferase_Butenolide"/>
</dbReference>
<dbReference type="CDD" id="cd04301">
    <property type="entry name" value="NAT_SF"/>
    <property type="match status" value="1"/>
</dbReference>
<dbReference type="Gene3D" id="3.40.630.30">
    <property type="match status" value="1"/>
</dbReference>
<dbReference type="SUPFAM" id="SSF55729">
    <property type="entry name" value="Acyl-CoA N-acyltransferases (Nat)"/>
    <property type="match status" value="1"/>
</dbReference>
<dbReference type="InterPro" id="IPR000182">
    <property type="entry name" value="GNAT_dom"/>
</dbReference>
<dbReference type="PANTHER" id="PTHR43233">
    <property type="entry name" value="FAMILY N-ACETYLTRANSFERASE, PUTATIVE (AFU_ORTHOLOGUE AFUA_6G03350)-RELATED"/>
    <property type="match status" value="1"/>
</dbReference>
<dbReference type="Pfam" id="PF13673">
    <property type="entry name" value="Acetyltransf_10"/>
    <property type="match status" value="1"/>
</dbReference>
<evidence type="ECO:0000313" key="2">
    <source>
        <dbReference type="EMBL" id="TYB32220.1"/>
    </source>
</evidence>
<dbReference type="AlphaFoldDB" id="A0A5D0MLA2"/>
<organism evidence="2 3">
    <name type="scientific">Candidatus Mcinerneyibacterium aminivorans</name>
    <dbReference type="NCBI Taxonomy" id="2703815"/>
    <lineage>
        <taxon>Bacteria</taxon>
        <taxon>Candidatus Macinerneyibacteriota</taxon>
        <taxon>Candidatus Mcinerneyibacteria</taxon>
        <taxon>Candidatus Mcinerneyibacteriales</taxon>
        <taxon>Candidatus Mcinerneyibacteriaceae</taxon>
        <taxon>Candidatus Mcinerneyibacterium</taxon>
    </lineage>
</organism>
<dbReference type="PROSITE" id="PS51186">
    <property type="entry name" value="GNAT"/>
    <property type="match status" value="1"/>
</dbReference>
<evidence type="ECO:0000259" key="1">
    <source>
        <dbReference type="PROSITE" id="PS51186"/>
    </source>
</evidence>
<protein>
    <submittedName>
        <fullName evidence="2">GNAT family N-acetyltransferase</fullName>
    </submittedName>
</protein>
<sequence>MKSDRIKIYEKNIAADDFIDLRKEVGWNCVEKKYIKHALKNNLFSVHARIGNRIVGYGRVIGDNGFTFYIQDMMIRPDYQKKGIGRKLMIRIMDYLKKNCPKGTMICLMAAKGKEGFYKKFGFNERPNEDYGPGMIKLL</sequence>
<evidence type="ECO:0000313" key="3">
    <source>
        <dbReference type="Proteomes" id="UP000324143"/>
    </source>
</evidence>
<feature type="domain" description="N-acetyltransferase" evidence="1">
    <location>
        <begin position="6"/>
        <end position="139"/>
    </location>
</feature>
<dbReference type="GO" id="GO:0016747">
    <property type="term" value="F:acyltransferase activity, transferring groups other than amino-acyl groups"/>
    <property type="evidence" value="ECO:0007669"/>
    <property type="project" value="InterPro"/>
</dbReference>
<reference evidence="2" key="1">
    <citation type="submission" date="2019-08" db="EMBL/GenBank/DDBJ databases">
        <title>Genomic characterization of a novel candidate phylum (ARYD3) from a high temperature, high salinity tertiary oil reservoir in north central Oklahoma, USA.</title>
        <authorList>
            <person name="Youssef N.H."/>
            <person name="Yadav A."/>
            <person name="Elshahed M.S."/>
        </authorList>
    </citation>
    <scope>NUCLEOTIDE SEQUENCE [LARGE SCALE GENOMIC DNA]</scope>
    <source>
        <strain evidence="2">ARYD3</strain>
    </source>
</reference>
<dbReference type="PANTHER" id="PTHR43233:SF1">
    <property type="entry name" value="FAMILY N-ACETYLTRANSFERASE, PUTATIVE (AFU_ORTHOLOGUE AFUA_6G03350)-RELATED"/>
    <property type="match status" value="1"/>
</dbReference>
<comment type="caution">
    <text evidence="2">The sequence shown here is derived from an EMBL/GenBank/DDBJ whole genome shotgun (WGS) entry which is preliminary data.</text>
</comment>